<feature type="region of interest" description="Disordered" evidence="2">
    <location>
        <begin position="60"/>
        <end position="95"/>
    </location>
</feature>
<evidence type="ECO:0000259" key="3">
    <source>
        <dbReference type="PROSITE" id="PS51123"/>
    </source>
</evidence>
<keyword evidence="1" id="KW-0472">Membrane</keyword>
<name>A0A1E5Q997_9PROT</name>
<feature type="region of interest" description="Disordered" evidence="2">
    <location>
        <begin position="133"/>
        <end position="198"/>
    </location>
</feature>
<feature type="compositionally biased region" description="Low complexity" evidence="2">
    <location>
        <begin position="143"/>
        <end position="160"/>
    </location>
</feature>
<gene>
    <name evidence="4" type="ORF">BEN30_07320</name>
</gene>
<accession>A0A1E5Q997</accession>
<evidence type="ECO:0000256" key="2">
    <source>
        <dbReference type="SAM" id="MobiDB-lite"/>
    </source>
</evidence>
<dbReference type="Gene3D" id="3.30.1330.60">
    <property type="entry name" value="OmpA-like domain"/>
    <property type="match status" value="1"/>
</dbReference>
<proteinExistence type="predicted"/>
<dbReference type="EMBL" id="MCGG01000017">
    <property type="protein sequence ID" value="OEJ68064.1"/>
    <property type="molecule type" value="Genomic_DNA"/>
</dbReference>
<dbReference type="InterPro" id="IPR050330">
    <property type="entry name" value="Bact_OuterMem_StrucFunc"/>
</dbReference>
<dbReference type="GO" id="GO:0016020">
    <property type="term" value="C:membrane"/>
    <property type="evidence" value="ECO:0007669"/>
    <property type="project" value="UniProtKB-UniRule"/>
</dbReference>
<dbReference type="InterPro" id="IPR036737">
    <property type="entry name" value="OmpA-like_sf"/>
</dbReference>
<dbReference type="Pfam" id="PF00691">
    <property type="entry name" value="OmpA"/>
    <property type="match status" value="1"/>
</dbReference>
<dbReference type="Proteomes" id="UP000095347">
    <property type="component" value="Unassembled WGS sequence"/>
</dbReference>
<keyword evidence="5" id="KW-1185">Reference proteome</keyword>
<feature type="compositionally biased region" description="Low complexity" evidence="2">
    <location>
        <begin position="175"/>
        <end position="191"/>
    </location>
</feature>
<dbReference type="SUPFAM" id="SSF103088">
    <property type="entry name" value="OmpA-like"/>
    <property type="match status" value="1"/>
</dbReference>
<sequence>MLNATQSSQRHKPWGNMGVFRAAASAALLSVALGACSSVPDAINPVSWYEKTTDFFSGDSQAADAGAMPSGQNNGLAADPNAPPPASAPSQSVERAPNGLNAAQTAGNYASPPIERQGAPSNVLAPQSEVAAAPSVSPPVPMAQPSAAVSPAPVMPSRSAQSLGTVAAPPPPAMPGYASAAPSSPSSSASMTPPPPFEFPPVNAMSPYGDEGFETVVITADGMETVSKPATQAQHTMQGGEVDAYQAQNTAQNTAMFPDPSATHSPEFGAVAVNGMLRVATIHFANNAANLDQRDRSILGAVIQLQKERGGRVVVVGHASARTKDMDYIKHQMVNFEISMNRAGAIGTALRNLGLSDQSLEVQAVSDTQPLYMEVMPSGEASNRRVEIYLAGAAT</sequence>
<evidence type="ECO:0000256" key="1">
    <source>
        <dbReference type="PROSITE-ProRule" id="PRU00473"/>
    </source>
</evidence>
<dbReference type="PROSITE" id="PS51123">
    <property type="entry name" value="OMPA_2"/>
    <property type="match status" value="1"/>
</dbReference>
<protein>
    <recommendedName>
        <fullName evidence="3">OmpA-like domain-containing protein</fullName>
    </recommendedName>
</protein>
<evidence type="ECO:0000313" key="5">
    <source>
        <dbReference type="Proteomes" id="UP000095347"/>
    </source>
</evidence>
<dbReference type="STRING" id="28181.BEN30_07320"/>
<dbReference type="AlphaFoldDB" id="A0A1E5Q997"/>
<dbReference type="OrthoDB" id="8438623at2"/>
<dbReference type="PANTHER" id="PTHR30329:SF21">
    <property type="entry name" value="LIPOPROTEIN YIAD-RELATED"/>
    <property type="match status" value="1"/>
</dbReference>
<dbReference type="PANTHER" id="PTHR30329">
    <property type="entry name" value="STATOR ELEMENT OF FLAGELLAR MOTOR COMPLEX"/>
    <property type="match status" value="1"/>
</dbReference>
<comment type="caution">
    <text evidence="4">The sequence shown here is derived from an EMBL/GenBank/DDBJ whole genome shotgun (WGS) entry which is preliminary data.</text>
</comment>
<evidence type="ECO:0000313" key="4">
    <source>
        <dbReference type="EMBL" id="OEJ68064.1"/>
    </source>
</evidence>
<dbReference type="CDD" id="cd07185">
    <property type="entry name" value="OmpA_C-like"/>
    <property type="match status" value="1"/>
</dbReference>
<reference evidence="5" key="1">
    <citation type="submission" date="2016-07" db="EMBL/GenBank/DDBJ databases">
        <authorList>
            <person name="Florea S."/>
            <person name="Webb J.S."/>
            <person name="Jaromczyk J."/>
            <person name="Schardl C.L."/>
        </authorList>
    </citation>
    <scope>NUCLEOTIDE SEQUENCE [LARGE SCALE GENOMIC DNA]</scope>
    <source>
        <strain evidence="5">MV-1</strain>
    </source>
</reference>
<feature type="domain" description="OmpA-like" evidence="3">
    <location>
        <begin position="271"/>
        <end position="394"/>
    </location>
</feature>
<dbReference type="InterPro" id="IPR006665">
    <property type="entry name" value="OmpA-like"/>
</dbReference>
<organism evidence="4 5">
    <name type="scientific">Magnetovibrio blakemorei</name>
    <dbReference type="NCBI Taxonomy" id="28181"/>
    <lineage>
        <taxon>Bacteria</taxon>
        <taxon>Pseudomonadati</taxon>
        <taxon>Pseudomonadota</taxon>
        <taxon>Alphaproteobacteria</taxon>
        <taxon>Rhodospirillales</taxon>
        <taxon>Magnetovibrionaceae</taxon>
        <taxon>Magnetovibrio</taxon>
    </lineage>
</organism>